<evidence type="ECO:0000256" key="1">
    <source>
        <dbReference type="SAM" id="MobiDB-lite"/>
    </source>
</evidence>
<name>A0A6B3NE95_9CYAN</name>
<reference evidence="2" key="1">
    <citation type="submission" date="2019-11" db="EMBL/GenBank/DDBJ databases">
        <title>Genomic insights into an expanded diversity of filamentous marine cyanobacteria reveals the extraordinary biosynthetic potential of Moorea and Okeania.</title>
        <authorList>
            <person name="Ferreira Leao T."/>
            <person name="Wang M."/>
            <person name="Moss N."/>
            <person name="Da Silva R."/>
            <person name="Sanders J."/>
            <person name="Nurk S."/>
            <person name="Gurevich A."/>
            <person name="Humphrey G."/>
            <person name="Reher R."/>
            <person name="Zhu Q."/>
            <person name="Belda-Ferre P."/>
            <person name="Glukhov E."/>
            <person name="Rex R."/>
            <person name="Dorrestein P.C."/>
            <person name="Knight R."/>
            <person name="Pevzner P."/>
            <person name="Gerwick W.H."/>
            <person name="Gerwick L."/>
        </authorList>
    </citation>
    <scope>NUCLEOTIDE SEQUENCE</scope>
    <source>
        <strain evidence="2">SIO1C4</strain>
    </source>
</reference>
<organism evidence="2">
    <name type="scientific">Symploca sp. SIO1C4</name>
    <dbReference type="NCBI Taxonomy" id="2607765"/>
    <lineage>
        <taxon>Bacteria</taxon>
        <taxon>Bacillati</taxon>
        <taxon>Cyanobacteriota</taxon>
        <taxon>Cyanophyceae</taxon>
        <taxon>Coleofasciculales</taxon>
        <taxon>Coleofasciculaceae</taxon>
        <taxon>Symploca</taxon>
    </lineage>
</organism>
<gene>
    <name evidence="2" type="ORF">F6J89_16790</name>
</gene>
<dbReference type="AlphaFoldDB" id="A0A6B3NE95"/>
<evidence type="ECO:0000313" key="2">
    <source>
        <dbReference type="EMBL" id="NER29235.1"/>
    </source>
</evidence>
<accession>A0A6B3NE95</accession>
<comment type="caution">
    <text evidence="2">The sequence shown here is derived from an EMBL/GenBank/DDBJ whole genome shotgun (WGS) entry which is preliminary data.</text>
</comment>
<feature type="compositionally biased region" description="Polar residues" evidence="1">
    <location>
        <begin position="124"/>
        <end position="136"/>
    </location>
</feature>
<feature type="compositionally biased region" description="Low complexity" evidence="1">
    <location>
        <begin position="114"/>
        <end position="123"/>
    </location>
</feature>
<dbReference type="EMBL" id="JAAHFQ010000331">
    <property type="protein sequence ID" value="NER29235.1"/>
    <property type="molecule type" value="Genomic_DNA"/>
</dbReference>
<protein>
    <submittedName>
        <fullName evidence="2">Uncharacterized protein</fullName>
    </submittedName>
</protein>
<feature type="region of interest" description="Disordered" evidence="1">
    <location>
        <begin position="114"/>
        <end position="154"/>
    </location>
</feature>
<sequence>MSRNKKQANFNFRYQPSQDSADAALLNYLQDYAVLDTKTLILNAVRAFWLPFAYQESPHYTDEQTRRIGWHCVFTLLNQVERICCVLGLDRSELEVWARGAGVAAGVNISNSKPVPVTKPPKTNGVSASNPSQSNAFAGLNMLSYNHPGEDEDD</sequence>
<proteinExistence type="predicted"/>